<dbReference type="InterPro" id="IPR052603">
    <property type="entry name" value="EFCB6"/>
</dbReference>
<dbReference type="SUPFAM" id="SSF47473">
    <property type="entry name" value="EF-hand"/>
    <property type="match status" value="4"/>
</dbReference>
<dbReference type="CDD" id="cd00051">
    <property type="entry name" value="EFh"/>
    <property type="match status" value="1"/>
</dbReference>
<comment type="caution">
    <text evidence="3">The sequence shown here is derived from an EMBL/GenBank/DDBJ whole genome shotgun (WGS) entry which is preliminary data.</text>
</comment>
<dbReference type="Pfam" id="PF13833">
    <property type="entry name" value="EF-hand_8"/>
    <property type="match status" value="1"/>
</dbReference>
<dbReference type="SMART" id="SM00054">
    <property type="entry name" value="EFh"/>
    <property type="match status" value="6"/>
</dbReference>
<dbReference type="InterPro" id="IPR002048">
    <property type="entry name" value="EF_hand_dom"/>
</dbReference>
<feature type="domain" description="EF-hand" evidence="2">
    <location>
        <begin position="132"/>
        <end position="167"/>
    </location>
</feature>
<dbReference type="PANTHER" id="PTHR20875:SF5">
    <property type="entry name" value="EF-HAND DOMAIN-CONTAINING PROTEIN"/>
    <property type="match status" value="1"/>
</dbReference>
<organism evidence="3 4">
    <name type="scientific">Paralvinella palmiformis</name>
    <dbReference type="NCBI Taxonomy" id="53620"/>
    <lineage>
        <taxon>Eukaryota</taxon>
        <taxon>Metazoa</taxon>
        <taxon>Spiralia</taxon>
        <taxon>Lophotrochozoa</taxon>
        <taxon>Annelida</taxon>
        <taxon>Polychaeta</taxon>
        <taxon>Sedentaria</taxon>
        <taxon>Canalipalpata</taxon>
        <taxon>Terebellida</taxon>
        <taxon>Terebelliformia</taxon>
        <taxon>Alvinellidae</taxon>
        <taxon>Paralvinella</taxon>
    </lineage>
</organism>
<dbReference type="Pfam" id="PF13499">
    <property type="entry name" value="EF-hand_7"/>
    <property type="match status" value="1"/>
</dbReference>
<protein>
    <recommendedName>
        <fullName evidence="2">EF-hand domain-containing protein</fullName>
    </recommendedName>
</protein>
<name>A0AAD9J6L1_9ANNE</name>
<evidence type="ECO:0000313" key="3">
    <source>
        <dbReference type="EMBL" id="KAK2147122.1"/>
    </source>
</evidence>
<gene>
    <name evidence="3" type="ORF">LSH36_569g02038</name>
</gene>
<dbReference type="PROSITE" id="PS50222">
    <property type="entry name" value="EF_HAND_2"/>
    <property type="match status" value="3"/>
</dbReference>
<dbReference type="AlphaFoldDB" id="A0AAD9J6L1"/>
<dbReference type="PROSITE" id="PS00018">
    <property type="entry name" value="EF_HAND_1"/>
    <property type="match status" value="1"/>
</dbReference>
<dbReference type="InterPro" id="IPR011992">
    <property type="entry name" value="EF-hand-dom_pair"/>
</dbReference>
<dbReference type="GO" id="GO:0005509">
    <property type="term" value="F:calcium ion binding"/>
    <property type="evidence" value="ECO:0007669"/>
    <property type="project" value="InterPro"/>
</dbReference>
<feature type="domain" description="EF-hand" evidence="2">
    <location>
        <begin position="944"/>
        <end position="979"/>
    </location>
</feature>
<evidence type="ECO:0000259" key="2">
    <source>
        <dbReference type="PROSITE" id="PS50222"/>
    </source>
</evidence>
<evidence type="ECO:0000313" key="4">
    <source>
        <dbReference type="Proteomes" id="UP001208570"/>
    </source>
</evidence>
<feature type="domain" description="EF-hand" evidence="2">
    <location>
        <begin position="669"/>
        <end position="704"/>
    </location>
</feature>
<dbReference type="EMBL" id="JAODUP010000569">
    <property type="protein sequence ID" value="KAK2147122.1"/>
    <property type="molecule type" value="Genomic_DNA"/>
</dbReference>
<reference evidence="3" key="1">
    <citation type="journal article" date="2023" name="Mol. Biol. Evol.">
        <title>Third-Generation Sequencing Reveals the Adaptive Role of the Epigenome in Three Deep-Sea Polychaetes.</title>
        <authorList>
            <person name="Perez M."/>
            <person name="Aroh O."/>
            <person name="Sun Y."/>
            <person name="Lan Y."/>
            <person name="Juniper S.K."/>
            <person name="Young C.R."/>
            <person name="Angers B."/>
            <person name="Qian P.Y."/>
        </authorList>
    </citation>
    <scope>NUCLEOTIDE SEQUENCE</scope>
    <source>
        <strain evidence="3">P08H-3</strain>
    </source>
</reference>
<keyword evidence="1" id="KW-0106">Calcium</keyword>
<keyword evidence="4" id="KW-1185">Reference proteome</keyword>
<sequence length="1011" mass="117381">MAAHISALPRPMTSGSLPKMHLPIIEHPMSRMGDHNSLSIHGEMAGPTVISREQQPYFSLTDDDRLHISLDHASLPPLGIRSGSASTLMFGSQSDTSVRNLSDRGKYRRPVENTPRVGIDELEFMLSDKIAMESHGIRHLFKMNDPNGQGAVTREALLKILYSLVGYISNDQFTKLLRSHNRVTIKPDQDNNWQKAWVEPINHKVEIQKKNIEEHLRRSPTFILRDKYLTASTCHMLIKDRIQKRMELRGVSMRTLFPDSCKDDNSLILPVHLMDIMKELDIPVREEAFTKLWQRYDKEGVGALRQGQLFKILGLDKDGYFANLPTSRNIMLNARAKTFVEPVKMPISPKRERKEDLTQSNEKMAEPKKASNIKYIASKKSSKRIENVIEMLHYKLEEPYDSLQTGMQCFDFLQDGFITKIDLKKVLDEFGLPLLAMDLDPFLSRMGLRVLRNQVPYKELLDKYWNRCEGGIVNRIVKSNKYFFLNEGCHKHGEHLTPEQLEAKLVEFLHKDYFLMVEHFRVADRYKLGVITKHEFRDGVQKALGYVMSDTQWDNLLNTAQPDGDGLVPYTKFLDQFCSVKPGQWKKESSALQPQKYNSQLIVSHLQELSAEEAKKRQPELDKLKEESSEIISIELKKKVAKNLHNMQQEKHGRHLKELNNLIQDLFRNRFFAVDSAFKSSDRRMTGRVSKQQFVEMLRQCDIDLLPLETNRIWDSLDISTDGIITFSSLVHHYKDSNVKDTSTTSRGNYPTAGEDNQLHQFHGKYGYAYHNVPGEDDHTMNEHQRDHSEIQVEFVKKRSPQVIEMSNKVRNIVDILGKIKPVVYEHWAHLKDILYHADQFGQGFILGMDMKDILKTMKMPLIDAELHKLLAVYDKKRDGHFHYLDFFNYYATMTDHSDKQPWDVHFMTEFKELLQQKEKAEDRTYMEIMARLRQELNRPPLLKEHKTIKRAFKKADANGNGVLSIQEFRDLLKSSNLKVNAEDFYHIISQFDENMDGKIAYQQFLAQVMG</sequence>
<dbReference type="InterPro" id="IPR018247">
    <property type="entry name" value="EF_Hand_1_Ca_BS"/>
</dbReference>
<dbReference type="Gene3D" id="1.10.238.10">
    <property type="entry name" value="EF-hand"/>
    <property type="match status" value="5"/>
</dbReference>
<evidence type="ECO:0000256" key="1">
    <source>
        <dbReference type="ARBA" id="ARBA00022837"/>
    </source>
</evidence>
<dbReference type="Proteomes" id="UP001208570">
    <property type="component" value="Unassembled WGS sequence"/>
</dbReference>
<proteinExistence type="predicted"/>
<dbReference type="PANTHER" id="PTHR20875">
    <property type="entry name" value="EF-HAND CALCIUM-BINDING DOMAIN-CONTAINING PROTEIN 6-RELATED"/>
    <property type="match status" value="1"/>
</dbReference>
<accession>A0AAD9J6L1</accession>